<evidence type="ECO:0000256" key="1">
    <source>
        <dbReference type="PROSITE-ProRule" id="PRU00473"/>
    </source>
</evidence>
<dbReference type="InterPro" id="IPR006665">
    <property type="entry name" value="OmpA-like"/>
</dbReference>
<dbReference type="InterPro" id="IPR050330">
    <property type="entry name" value="Bact_OuterMem_StrucFunc"/>
</dbReference>
<protein>
    <submittedName>
        <fullName evidence="5">OmpA family protein</fullName>
    </submittedName>
</protein>
<feature type="compositionally biased region" description="Basic and acidic residues" evidence="2">
    <location>
        <begin position="165"/>
        <end position="174"/>
    </location>
</feature>
<dbReference type="PANTHER" id="PTHR30329">
    <property type="entry name" value="STATOR ELEMENT OF FLAGELLAR MOTOR COMPLEX"/>
    <property type="match status" value="1"/>
</dbReference>
<feature type="compositionally biased region" description="Gly residues" evidence="2">
    <location>
        <begin position="47"/>
        <end position="56"/>
    </location>
</feature>
<organism evidence="5 6">
    <name type="scientific">Thermobifida alba</name>
    <name type="common">Thermomonospora alba</name>
    <dbReference type="NCBI Taxonomy" id="53522"/>
    <lineage>
        <taxon>Bacteria</taxon>
        <taxon>Bacillati</taxon>
        <taxon>Actinomycetota</taxon>
        <taxon>Actinomycetes</taxon>
        <taxon>Streptosporangiales</taxon>
        <taxon>Nocardiopsidaceae</taxon>
        <taxon>Thermobifida</taxon>
    </lineage>
</organism>
<gene>
    <name evidence="5" type="ORF">FOF52_00230</name>
</gene>
<dbReference type="PANTHER" id="PTHR30329:SF21">
    <property type="entry name" value="LIPOPROTEIN YIAD-RELATED"/>
    <property type="match status" value="1"/>
</dbReference>
<feature type="region of interest" description="Disordered" evidence="2">
    <location>
        <begin position="27"/>
        <end position="66"/>
    </location>
</feature>
<dbReference type="Pfam" id="PF00691">
    <property type="entry name" value="OmpA"/>
    <property type="match status" value="1"/>
</dbReference>
<feature type="compositionally biased region" description="Basic and acidic residues" evidence="2">
    <location>
        <begin position="148"/>
        <end position="158"/>
    </location>
</feature>
<evidence type="ECO:0000313" key="5">
    <source>
        <dbReference type="EMBL" id="UPT19585.1"/>
    </source>
</evidence>
<evidence type="ECO:0000259" key="4">
    <source>
        <dbReference type="PROSITE" id="PS51123"/>
    </source>
</evidence>
<feature type="region of interest" description="Disordered" evidence="2">
    <location>
        <begin position="302"/>
        <end position="348"/>
    </location>
</feature>
<dbReference type="InterPro" id="IPR036737">
    <property type="entry name" value="OmpA-like_sf"/>
</dbReference>
<keyword evidence="6" id="KW-1185">Reference proteome</keyword>
<accession>A0ABY4KX46</accession>
<dbReference type="Gene3D" id="3.30.1330.60">
    <property type="entry name" value="OmpA-like domain"/>
    <property type="match status" value="1"/>
</dbReference>
<dbReference type="EMBL" id="CP051627">
    <property type="protein sequence ID" value="UPT19585.1"/>
    <property type="molecule type" value="Genomic_DNA"/>
</dbReference>
<evidence type="ECO:0000313" key="6">
    <source>
        <dbReference type="Proteomes" id="UP000832041"/>
    </source>
</evidence>
<feature type="region of interest" description="Disordered" evidence="2">
    <location>
        <begin position="135"/>
        <end position="200"/>
    </location>
</feature>
<proteinExistence type="predicted"/>
<evidence type="ECO:0000256" key="3">
    <source>
        <dbReference type="SAM" id="Phobius"/>
    </source>
</evidence>
<sequence length="348" mass="37104">MRPGLDRIHRGIRRSDLRHLYLRKVLGEKSDTPRNPTGKRVEKHRGSGPGKGGGRPPGSLSEPRSGLEFSTLGQVTERQYGHWWAAAARNTRTAGREREPQRGPWSGFVTLPLVGVLVLGLFAFSVALFPPGPHDHDTATAASDTDGAPERSPEEPVRRGTGVASRKEEARPAEETGTEGGRSAGPAERRELPAEETGPEVTAVVHFSHNGTELTYEGIVALQRFAERAVAAEAAWVRIDGYGDDTGTPEANLRVSLQRAEETAAFLQERMPVEGIDFVTAGHGAADPVADNSTVEGRARNRRIEATAGTGAPGAGRSDRGVPPADEERDDVAGVPVPQVERLVPGGG</sequence>
<feature type="domain" description="OmpA-like" evidence="4">
    <location>
        <begin position="194"/>
        <end position="312"/>
    </location>
</feature>
<dbReference type="SUPFAM" id="SSF103088">
    <property type="entry name" value="OmpA-like"/>
    <property type="match status" value="1"/>
</dbReference>
<keyword evidence="1 3" id="KW-0472">Membrane</keyword>
<evidence type="ECO:0000256" key="2">
    <source>
        <dbReference type="SAM" id="MobiDB-lite"/>
    </source>
</evidence>
<keyword evidence="3" id="KW-0812">Transmembrane</keyword>
<dbReference type="Proteomes" id="UP000832041">
    <property type="component" value="Chromosome"/>
</dbReference>
<dbReference type="CDD" id="cd07185">
    <property type="entry name" value="OmpA_C-like"/>
    <property type="match status" value="1"/>
</dbReference>
<dbReference type="PROSITE" id="PS51123">
    <property type="entry name" value="OMPA_2"/>
    <property type="match status" value="1"/>
</dbReference>
<keyword evidence="3" id="KW-1133">Transmembrane helix</keyword>
<reference evidence="5 6" key="1">
    <citation type="submission" date="2020-04" db="EMBL/GenBank/DDBJ databases">
        <title>Thermobifida alba genome sequencing and assembly.</title>
        <authorList>
            <person name="Luzics S."/>
            <person name="Horvath B."/>
            <person name="Nagy I."/>
            <person name="Toth A."/>
            <person name="Nagy I."/>
            <person name="Kukolya J."/>
        </authorList>
    </citation>
    <scope>NUCLEOTIDE SEQUENCE [LARGE SCALE GENOMIC DNA]</scope>
    <source>
        <strain evidence="5 6">DSM 43795</strain>
    </source>
</reference>
<name>A0ABY4KX46_THEAE</name>
<feature type="transmembrane region" description="Helical" evidence="3">
    <location>
        <begin position="105"/>
        <end position="129"/>
    </location>
</feature>